<dbReference type="EMBL" id="BKCJ011824422">
    <property type="protein sequence ID" value="GFD56015.1"/>
    <property type="molecule type" value="Genomic_DNA"/>
</dbReference>
<sequence>AALQEKPGHAGAAAHCRSAPAGRHRARDAHAEDPRLLPARQPQRPADPRHRGDDAAGAEAAAAPVAAGTPGPGRPRARRLALRAGRAAAAGRA</sequence>
<feature type="compositionally biased region" description="Low complexity" evidence="1">
    <location>
        <begin position="82"/>
        <end position="93"/>
    </location>
</feature>
<accession>A0A699X856</accession>
<feature type="region of interest" description="Disordered" evidence="1">
    <location>
        <begin position="1"/>
        <end position="93"/>
    </location>
</feature>
<evidence type="ECO:0000256" key="1">
    <source>
        <dbReference type="SAM" id="MobiDB-lite"/>
    </source>
</evidence>
<reference evidence="2" key="1">
    <citation type="journal article" date="2019" name="Sci. Rep.">
        <title>Draft genome of Tanacetum cinerariifolium, the natural source of mosquito coil.</title>
        <authorList>
            <person name="Yamashiro T."/>
            <person name="Shiraishi A."/>
            <person name="Satake H."/>
            <person name="Nakayama K."/>
        </authorList>
    </citation>
    <scope>NUCLEOTIDE SEQUENCE</scope>
</reference>
<gene>
    <name evidence="2" type="ORF">Tci_927984</name>
</gene>
<proteinExistence type="predicted"/>
<dbReference type="AlphaFoldDB" id="A0A699X856"/>
<name>A0A699X856_TANCI</name>
<feature type="compositionally biased region" description="Low complexity" evidence="1">
    <location>
        <begin position="55"/>
        <end position="69"/>
    </location>
</feature>
<comment type="caution">
    <text evidence="2">The sequence shown here is derived from an EMBL/GenBank/DDBJ whole genome shotgun (WGS) entry which is preliminary data.</text>
</comment>
<feature type="non-terminal residue" evidence="2">
    <location>
        <position position="1"/>
    </location>
</feature>
<organism evidence="2">
    <name type="scientific">Tanacetum cinerariifolium</name>
    <name type="common">Dalmatian daisy</name>
    <name type="synonym">Chrysanthemum cinerariifolium</name>
    <dbReference type="NCBI Taxonomy" id="118510"/>
    <lineage>
        <taxon>Eukaryota</taxon>
        <taxon>Viridiplantae</taxon>
        <taxon>Streptophyta</taxon>
        <taxon>Embryophyta</taxon>
        <taxon>Tracheophyta</taxon>
        <taxon>Spermatophyta</taxon>
        <taxon>Magnoliopsida</taxon>
        <taxon>eudicotyledons</taxon>
        <taxon>Gunneridae</taxon>
        <taxon>Pentapetalae</taxon>
        <taxon>asterids</taxon>
        <taxon>campanulids</taxon>
        <taxon>Asterales</taxon>
        <taxon>Asteraceae</taxon>
        <taxon>Asteroideae</taxon>
        <taxon>Anthemideae</taxon>
        <taxon>Anthemidinae</taxon>
        <taxon>Tanacetum</taxon>
    </lineage>
</organism>
<protein>
    <submittedName>
        <fullName evidence="2">Uncharacterized protein</fullName>
    </submittedName>
</protein>
<evidence type="ECO:0000313" key="2">
    <source>
        <dbReference type="EMBL" id="GFD56015.1"/>
    </source>
</evidence>
<feature type="non-terminal residue" evidence="2">
    <location>
        <position position="93"/>
    </location>
</feature>